<dbReference type="EMBL" id="MOOE01000006">
    <property type="protein sequence ID" value="KAK1528716.1"/>
    <property type="molecule type" value="Genomic_DNA"/>
</dbReference>
<evidence type="ECO:0000313" key="5">
    <source>
        <dbReference type="Proteomes" id="UP001240678"/>
    </source>
</evidence>
<dbReference type="PANTHER" id="PTHR43283:SF17">
    <property type="entry name" value="(LOVD), PUTATIVE (AFU_ORTHOLOGUE AFUA_5G00920)-RELATED"/>
    <property type="match status" value="1"/>
</dbReference>
<dbReference type="Gene3D" id="3.40.710.10">
    <property type="entry name" value="DD-peptidase/beta-lactamase superfamily"/>
    <property type="match status" value="1"/>
</dbReference>
<sequence length="394" mass="43707">MIDPAVLQTISLLRLNLCTPSTLFSAVQTIDHLKMKLSCEESLRADVKEQITLDDAFRGFSCTKLITTISVLQCVEKKMIGLDDEVETILPELKDPEIILPDSTTSFRLERAKNKITVRHLLTHTSGISYDAMHPLLVAWRKSRGEQPLVMSGRTIEAFSLPLLFEPGTSWVYGASLDWAGVLVERLSNMKLATYMEEHVFRPLGLTNTTLHITERPDMQKLLAQMYVRTGEGKLAPIPSPYPEDAQETSGGMGLITTTSDFVKVLTDLLKDSPVLLKADFVTEMFTPQFHQGTSQYEGLIKQEALHKQLTGDDTGCPGVAFGLGGMVIKEDTPNLPAKCLTWNGMPNIGWFVNRESGLGAVYVSQLLPAGDSESAKLLGEFWRRVWVDHLAGR</sequence>
<proteinExistence type="inferred from homology"/>
<dbReference type="GeneID" id="85338265"/>
<dbReference type="GO" id="GO:0016787">
    <property type="term" value="F:hydrolase activity"/>
    <property type="evidence" value="ECO:0007669"/>
    <property type="project" value="UniProtKB-KW"/>
</dbReference>
<dbReference type="AlphaFoldDB" id="A0AAJ0E103"/>
<feature type="domain" description="Beta-lactamase-related" evidence="3">
    <location>
        <begin position="49"/>
        <end position="370"/>
    </location>
</feature>
<keyword evidence="2" id="KW-0378">Hydrolase</keyword>
<comment type="similarity">
    <text evidence="1">Belongs to the class-A beta-lactamase family.</text>
</comment>
<gene>
    <name evidence="4" type="ORF">CCOS01_06550</name>
</gene>
<protein>
    <submittedName>
        <fullName evidence="4">Beta-lactamase family protein</fullName>
    </submittedName>
</protein>
<evidence type="ECO:0000256" key="2">
    <source>
        <dbReference type="ARBA" id="ARBA00022801"/>
    </source>
</evidence>
<dbReference type="SUPFAM" id="SSF56601">
    <property type="entry name" value="beta-lactamase/transpeptidase-like"/>
    <property type="match status" value="1"/>
</dbReference>
<dbReference type="PANTHER" id="PTHR43283">
    <property type="entry name" value="BETA-LACTAMASE-RELATED"/>
    <property type="match status" value="1"/>
</dbReference>
<dbReference type="InterPro" id="IPR012338">
    <property type="entry name" value="Beta-lactam/transpept-like"/>
</dbReference>
<name>A0AAJ0E103_9PEZI</name>
<evidence type="ECO:0000259" key="3">
    <source>
        <dbReference type="Pfam" id="PF00144"/>
    </source>
</evidence>
<comment type="caution">
    <text evidence="4">The sequence shown here is derived from an EMBL/GenBank/DDBJ whole genome shotgun (WGS) entry which is preliminary data.</text>
</comment>
<dbReference type="InterPro" id="IPR050789">
    <property type="entry name" value="Diverse_Enzym_Activities"/>
</dbReference>
<accession>A0AAJ0E103</accession>
<reference evidence="4 5" key="1">
    <citation type="submission" date="2016-10" db="EMBL/GenBank/DDBJ databases">
        <title>The genome sequence of Colletotrichum fioriniae PJ7.</title>
        <authorList>
            <person name="Baroncelli R."/>
        </authorList>
    </citation>
    <scope>NUCLEOTIDE SEQUENCE [LARGE SCALE GENOMIC DNA]</scope>
    <source>
        <strain evidence="4 5">IMI 309622</strain>
    </source>
</reference>
<dbReference type="InterPro" id="IPR001466">
    <property type="entry name" value="Beta-lactam-related"/>
</dbReference>
<organism evidence="4 5">
    <name type="scientific">Colletotrichum costaricense</name>
    <dbReference type="NCBI Taxonomy" id="1209916"/>
    <lineage>
        <taxon>Eukaryota</taxon>
        <taxon>Fungi</taxon>
        <taxon>Dikarya</taxon>
        <taxon>Ascomycota</taxon>
        <taxon>Pezizomycotina</taxon>
        <taxon>Sordariomycetes</taxon>
        <taxon>Hypocreomycetidae</taxon>
        <taxon>Glomerellales</taxon>
        <taxon>Glomerellaceae</taxon>
        <taxon>Colletotrichum</taxon>
        <taxon>Colletotrichum acutatum species complex</taxon>
    </lineage>
</organism>
<dbReference type="Proteomes" id="UP001240678">
    <property type="component" value="Unassembled WGS sequence"/>
</dbReference>
<evidence type="ECO:0000256" key="1">
    <source>
        <dbReference type="ARBA" id="ARBA00009009"/>
    </source>
</evidence>
<dbReference type="RefSeq" id="XP_060314418.1">
    <property type="nucleotide sequence ID" value="XM_060454718.1"/>
</dbReference>
<dbReference type="Pfam" id="PF00144">
    <property type="entry name" value="Beta-lactamase"/>
    <property type="match status" value="1"/>
</dbReference>
<keyword evidence="5" id="KW-1185">Reference proteome</keyword>
<evidence type="ECO:0000313" key="4">
    <source>
        <dbReference type="EMBL" id="KAK1528716.1"/>
    </source>
</evidence>